<evidence type="ECO:0000313" key="4">
    <source>
        <dbReference type="EMBL" id="EPY21277.1"/>
    </source>
</evidence>
<reference evidence="4 5" key="1">
    <citation type="journal article" date="2013" name="PLoS ONE">
        <title>Predicting the Proteins of Angomonas deanei, Strigomonas culicis and Their Respective Endosymbionts Reveals New Aspects of the Trypanosomatidae Family.</title>
        <authorList>
            <person name="Motta M.C."/>
            <person name="Martins A.C."/>
            <person name="de Souza S.S."/>
            <person name="Catta-Preta C.M."/>
            <person name="Silva R."/>
            <person name="Klein C.C."/>
            <person name="de Almeida L.G."/>
            <person name="de Lima Cunha O."/>
            <person name="Ciapina L.P."/>
            <person name="Brocchi M."/>
            <person name="Colabardini A.C."/>
            <person name="de Araujo Lima B."/>
            <person name="Machado C.R."/>
            <person name="de Almeida Soares C.M."/>
            <person name="Probst C.M."/>
            <person name="de Menezes C.B."/>
            <person name="Thompson C.E."/>
            <person name="Bartholomeu D.C."/>
            <person name="Gradia D.F."/>
            <person name="Pavoni D.P."/>
            <person name="Grisard E.C."/>
            <person name="Fantinatti-Garboggini F."/>
            <person name="Marchini F.K."/>
            <person name="Rodrigues-Luiz G.F."/>
            <person name="Wagner G."/>
            <person name="Goldman G.H."/>
            <person name="Fietto J.L."/>
            <person name="Elias M.C."/>
            <person name="Goldman M.H."/>
            <person name="Sagot M.F."/>
            <person name="Pereira M."/>
            <person name="Stoco P.H."/>
            <person name="de Mendonca-Neto R.P."/>
            <person name="Teixeira S.M."/>
            <person name="Maciel T.E."/>
            <person name="de Oliveira Mendes T.A."/>
            <person name="Urmenyi T.P."/>
            <person name="de Souza W."/>
            <person name="Schenkman S."/>
            <person name="de Vasconcelos A.T."/>
        </authorList>
    </citation>
    <scope>NUCLEOTIDE SEQUENCE [LARGE SCALE GENOMIC DNA]</scope>
</reference>
<keyword evidence="5" id="KW-1185">Reference proteome</keyword>
<feature type="region of interest" description="Disordered" evidence="1">
    <location>
        <begin position="270"/>
        <end position="297"/>
    </location>
</feature>
<feature type="non-terminal residue" evidence="4">
    <location>
        <position position="431"/>
    </location>
</feature>
<dbReference type="Gene3D" id="3.90.190.10">
    <property type="entry name" value="Protein tyrosine phosphatase superfamily"/>
    <property type="match status" value="1"/>
</dbReference>
<dbReference type="InterPro" id="IPR020422">
    <property type="entry name" value="TYR_PHOSPHATASE_DUAL_dom"/>
</dbReference>
<dbReference type="AlphaFoldDB" id="S9TSB2"/>
<accession>S9TSB2</accession>
<dbReference type="Proteomes" id="UP000015354">
    <property type="component" value="Unassembled WGS sequence"/>
</dbReference>
<dbReference type="OrthoDB" id="10252009at2759"/>
<dbReference type="PROSITE" id="PS50054">
    <property type="entry name" value="TYR_PHOSPHATASE_DUAL"/>
    <property type="match status" value="1"/>
</dbReference>
<dbReference type="EMBL" id="ATMH01008621">
    <property type="protein sequence ID" value="EPY21277.1"/>
    <property type="molecule type" value="Genomic_DNA"/>
</dbReference>
<dbReference type="PROSITE" id="PS50056">
    <property type="entry name" value="TYR_PHOSPHATASE_2"/>
    <property type="match status" value="1"/>
</dbReference>
<protein>
    <submittedName>
        <fullName evidence="4">Dual specificity protein phosphatase</fullName>
    </submittedName>
</protein>
<dbReference type="SUPFAM" id="SSF52799">
    <property type="entry name" value="(Phosphotyrosine protein) phosphatases II"/>
    <property type="match status" value="1"/>
</dbReference>
<feature type="region of interest" description="Disordered" evidence="1">
    <location>
        <begin position="329"/>
        <end position="375"/>
    </location>
</feature>
<dbReference type="Pfam" id="PF00782">
    <property type="entry name" value="DSPc"/>
    <property type="match status" value="1"/>
</dbReference>
<evidence type="ECO:0000259" key="2">
    <source>
        <dbReference type="PROSITE" id="PS50054"/>
    </source>
</evidence>
<evidence type="ECO:0000259" key="3">
    <source>
        <dbReference type="PROSITE" id="PS50056"/>
    </source>
</evidence>
<dbReference type="PANTHER" id="PTHR46653:SF1">
    <property type="entry name" value="SPECIFICITY PROTEIN PHOSPHATASE, PUTATIVE-RELATED"/>
    <property type="match status" value="1"/>
</dbReference>
<dbReference type="SMART" id="SM00195">
    <property type="entry name" value="DSPc"/>
    <property type="match status" value="1"/>
</dbReference>
<feature type="compositionally biased region" description="Polar residues" evidence="1">
    <location>
        <begin position="329"/>
        <end position="345"/>
    </location>
</feature>
<sequence>MQEQELIAVRIKDGIFAGNVTAAEDREFLGMNKITHIINCAGGEIADYFVGDAELKYLSFPWKDIGSVCTTMLFDMADDNINRTVAFIDEAIATGNCVLVHSFYGVSRSPALIAAYFMVKYGWKLENALSFLEMAHPDVAIKPHFLRQLRTFAKRHEVQNDIFDRTVDDAHFGLDNDQWMLRNTLLNGLAFEEQQANELYKQCTAKVDVGARTGKKKRGRITFVDTSKGPEVEAFSTTPVVAITPVHHVDPTAGTDAAAASFVGSQGPVALKSGRRSPSILSRSTSPCPYRLESDPEACPKGRQKLALLPAAAPAAPPEVIKPVAIRSTNVSSDRPSSAAPTSIPESVRAPGGMAAADRPSSRPPPPPPAAEAAEAAVVPKMDYARLAPPVAHPPRTQFALKSGNKIRKGSPLPMQGNKKPKTLRKLSPGV</sequence>
<evidence type="ECO:0000256" key="1">
    <source>
        <dbReference type="SAM" id="MobiDB-lite"/>
    </source>
</evidence>
<feature type="domain" description="Tyrosine-protein phosphatase" evidence="2">
    <location>
        <begin position="7"/>
        <end position="158"/>
    </location>
</feature>
<dbReference type="CDD" id="cd14498">
    <property type="entry name" value="DSP"/>
    <property type="match status" value="1"/>
</dbReference>
<dbReference type="InterPro" id="IPR000387">
    <property type="entry name" value="Tyr_Pase_dom"/>
</dbReference>
<gene>
    <name evidence="4" type="ORF">STCU_08621</name>
</gene>
<dbReference type="FunFam" id="3.90.190.10:FF:000131">
    <property type="entry name" value="Dual specificity protein phosphatase, putative"/>
    <property type="match status" value="1"/>
</dbReference>
<feature type="domain" description="Tyrosine specific protein phosphatases" evidence="3">
    <location>
        <begin position="79"/>
        <end position="147"/>
    </location>
</feature>
<dbReference type="PANTHER" id="PTHR46653">
    <property type="entry name" value="SPECIFICITY PROTEIN PHOSPHATASE, PUTATIVE-RELATED"/>
    <property type="match status" value="1"/>
</dbReference>
<organism evidence="4 5">
    <name type="scientific">Strigomonas culicis</name>
    <dbReference type="NCBI Taxonomy" id="28005"/>
    <lineage>
        <taxon>Eukaryota</taxon>
        <taxon>Discoba</taxon>
        <taxon>Euglenozoa</taxon>
        <taxon>Kinetoplastea</taxon>
        <taxon>Metakinetoplastina</taxon>
        <taxon>Trypanosomatida</taxon>
        <taxon>Trypanosomatidae</taxon>
        <taxon>Strigomonadinae</taxon>
        <taxon>Strigomonas</taxon>
    </lineage>
</organism>
<proteinExistence type="predicted"/>
<name>S9TSB2_9TRYP</name>
<comment type="caution">
    <text evidence="4">The sequence shown here is derived from an EMBL/GenBank/DDBJ whole genome shotgun (WGS) entry which is preliminary data.</text>
</comment>
<dbReference type="InterPro" id="IPR029021">
    <property type="entry name" value="Prot-tyrosine_phosphatase-like"/>
</dbReference>
<dbReference type="InterPro" id="IPR000340">
    <property type="entry name" value="Dual-sp_phosphatase_cat-dom"/>
</dbReference>
<evidence type="ECO:0000313" key="5">
    <source>
        <dbReference type="Proteomes" id="UP000015354"/>
    </source>
</evidence>
<feature type="region of interest" description="Disordered" evidence="1">
    <location>
        <begin position="387"/>
        <end position="431"/>
    </location>
</feature>